<dbReference type="EC" id="3.2.1.52" evidence="7"/>
<evidence type="ECO:0000313" key="13">
    <source>
        <dbReference type="Proteomes" id="UP000800094"/>
    </source>
</evidence>
<evidence type="ECO:0000259" key="10">
    <source>
        <dbReference type="Pfam" id="PF00728"/>
    </source>
</evidence>
<organism evidence="12 13">
    <name type="scientific">Trematosphaeria pertusa</name>
    <dbReference type="NCBI Taxonomy" id="390896"/>
    <lineage>
        <taxon>Eukaryota</taxon>
        <taxon>Fungi</taxon>
        <taxon>Dikarya</taxon>
        <taxon>Ascomycota</taxon>
        <taxon>Pezizomycotina</taxon>
        <taxon>Dothideomycetes</taxon>
        <taxon>Pleosporomycetidae</taxon>
        <taxon>Pleosporales</taxon>
        <taxon>Massarineae</taxon>
        <taxon>Trematosphaeriaceae</taxon>
        <taxon>Trematosphaeria</taxon>
    </lineage>
</organism>
<dbReference type="PRINTS" id="PR00738">
    <property type="entry name" value="GLHYDRLASE20"/>
</dbReference>
<evidence type="ECO:0000256" key="4">
    <source>
        <dbReference type="ARBA" id="ARBA00022801"/>
    </source>
</evidence>
<evidence type="ECO:0000256" key="1">
    <source>
        <dbReference type="ARBA" id="ARBA00001231"/>
    </source>
</evidence>
<evidence type="ECO:0000313" key="12">
    <source>
        <dbReference type="EMBL" id="KAF2252446.1"/>
    </source>
</evidence>
<dbReference type="GeneID" id="54574545"/>
<dbReference type="GO" id="GO:0005975">
    <property type="term" value="P:carbohydrate metabolic process"/>
    <property type="evidence" value="ECO:0007669"/>
    <property type="project" value="InterPro"/>
</dbReference>
<dbReference type="PANTHER" id="PTHR22600">
    <property type="entry name" value="BETA-HEXOSAMINIDASE"/>
    <property type="match status" value="1"/>
</dbReference>
<dbReference type="GO" id="GO:0016231">
    <property type="term" value="F:beta-N-acetylglucosaminidase activity"/>
    <property type="evidence" value="ECO:0007669"/>
    <property type="project" value="TreeGrafter"/>
</dbReference>
<comment type="similarity">
    <text evidence="2 7">Belongs to the glycosyl hydrolase 20 family.</text>
</comment>
<keyword evidence="5" id="KW-0325">Glycoprotein</keyword>
<name>A0A6A6IPW5_9PLEO</name>
<feature type="domain" description="Glycoside hydrolase family 20 catalytic" evidence="10">
    <location>
        <begin position="187"/>
        <end position="550"/>
    </location>
</feature>
<dbReference type="InterPro" id="IPR015883">
    <property type="entry name" value="Glyco_hydro_20_cat"/>
</dbReference>
<dbReference type="SUPFAM" id="SSF55545">
    <property type="entry name" value="beta-N-acetylhexosaminidase-like domain"/>
    <property type="match status" value="1"/>
</dbReference>
<evidence type="ECO:0000259" key="11">
    <source>
        <dbReference type="Pfam" id="PF14845"/>
    </source>
</evidence>
<dbReference type="RefSeq" id="XP_033687450.1">
    <property type="nucleotide sequence ID" value="XM_033821215.1"/>
</dbReference>
<feature type="chain" id="PRO_5025615288" description="Beta-hexosaminidase" evidence="9">
    <location>
        <begin position="26"/>
        <end position="610"/>
    </location>
</feature>
<evidence type="ECO:0000256" key="5">
    <source>
        <dbReference type="ARBA" id="ARBA00023180"/>
    </source>
</evidence>
<dbReference type="Gene3D" id="3.20.20.80">
    <property type="entry name" value="Glycosidases"/>
    <property type="match status" value="1"/>
</dbReference>
<gene>
    <name evidence="12" type="ORF">BU26DRAFT_257215</name>
</gene>
<sequence length="610" mass="67774">MRDFLLASVATATVLFARHAEAVAANPLPKPANITWGSSGAFSVGSLTLNAPDNQIVQDAFERATKAITDLKWIPAATEAPPQSFEPFPTPTAAASRRVRRQYGTNATGTLTTVNVDVADTHAALQHGVDESYTMEIAAGSDSVEIKAKTVYGALHAFTTLQQIVINDGSGKMIVEQPVSIQDVPLYPVRGIMIDSGRNYLSKKKIFEQIDGMALSKLNVLHWHMVDAQSWPVEIQAYPQMTDDAYSDNEVYSTESMKEIIQYAAARGVRILPEIDMPGHASSGWKEVNRDMMSCIDSWWSNDVWPLHTAVEPNPGQLDILNNKTYEVTGKVYKELATLFPDNWFHIGGDELHMNCYNFSSLARAFFAEGHSMGDLYQVWVDRALPNFRSQVNKTFVMWEDVRISPDAAATGELPKDVVLQAWNNGIAQIKNLTGQGYRVIVSSSDFMYLDCGYGGWVSNDQRYNVMVNPNATDGSPNFNWLGFGGSWCAPYKTWQRIYDYDFTLNLTDTEKALVQGAIAPLWSEQVDDVVLSPKMWPRAAALAELVWSGNRDAEGNKRTTEMTQRILNFREYLVANGVMASPLMPKYCLQHPHACDLNLNQTALWGPSA</sequence>
<keyword evidence="3 9" id="KW-0732">Signal</keyword>
<keyword evidence="4 7" id="KW-0378">Hydrolase</keyword>
<evidence type="ECO:0000256" key="8">
    <source>
        <dbReference type="PIRSR" id="PIRSR001093-1"/>
    </source>
</evidence>
<dbReference type="EMBL" id="ML987192">
    <property type="protein sequence ID" value="KAF2252446.1"/>
    <property type="molecule type" value="Genomic_DNA"/>
</dbReference>
<keyword evidence="13" id="KW-1185">Reference proteome</keyword>
<feature type="signal peptide" evidence="9">
    <location>
        <begin position="1"/>
        <end position="25"/>
    </location>
</feature>
<feature type="active site" description="Proton donor" evidence="8">
    <location>
        <position position="351"/>
    </location>
</feature>
<dbReference type="PANTHER" id="PTHR22600:SF26">
    <property type="entry name" value="BETA-N-ACETYLHEXOSAMINIDASE"/>
    <property type="match status" value="1"/>
</dbReference>
<accession>A0A6A6IPW5</accession>
<dbReference type="PIRSF" id="PIRSF001093">
    <property type="entry name" value="B-hxosamndse_ab_euk"/>
    <property type="match status" value="1"/>
</dbReference>
<protein>
    <recommendedName>
        <fullName evidence="7">Beta-hexosaminidase</fullName>
        <ecNumber evidence="7">3.2.1.52</ecNumber>
    </recommendedName>
</protein>
<dbReference type="InterPro" id="IPR025705">
    <property type="entry name" value="Beta_hexosaminidase_sua/sub"/>
</dbReference>
<dbReference type="OrthoDB" id="428480at2759"/>
<dbReference type="Proteomes" id="UP000800094">
    <property type="component" value="Unassembled WGS sequence"/>
</dbReference>
<dbReference type="AlphaFoldDB" id="A0A6A6IPW5"/>
<dbReference type="GO" id="GO:0016020">
    <property type="term" value="C:membrane"/>
    <property type="evidence" value="ECO:0007669"/>
    <property type="project" value="TreeGrafter"/>
</dbReference>
<comment type="catalytic activity">
    <reaction evidence="1 7">
        <text>Hydrolysis of terminal non-reducing N-acetyl-D-hexosamine residues in N-acetyl-beta-D-hexosaminides.</text>
        <dbReference type="EC" id="3.2.1.52"/>
    </reaction>
</comment>
<dbReference type="InterPro" id="IPR029018">
    <property type="entry name" value="Hex-like_dom2"/>
</dbReference>
<dbReference type="GO" id="GO:0030203">
    <property type="term" value="P:glycosaminoglycan metabolic process"/>
    <property type="evidence" value="ECO:0007669"/>
    <property type="project" value="TreeGrafter"/>
</dbReference>
<evidence type="ECO:0000256" key="3">
    <source>
        <dbReference type="ARBA" id="ARBA00022729"/>
    </source>
</evidence>
<dbReference type="InterPro" id="IPR029019">
    <property type="entry name" value="HEX_eukaryotic_N"/>
</dbReference>
<dbReference type="Pfam" id="PF00728">
    <property type="entry name" value="Glyco_hydro_20"/>
    <property type="match status" value="1"/>
</dbReference>
<dbReference type="InterPro" id="IPR017853">
    <property type="entry name" value="GH"/>
</dbReference>
<feature type="domain" description="Beta-hexosaminidase eukaryotic type N-terminal" evidence="11">
    <location>
        <begin position="27"/>
        <end position="164"/>
    </location>
</feature>
<proteinExistence type="inferred from homology"/>
<dbReference type="FunFam" id="3.20.20.80:FF:000063">
    <property type="entry name" value="Beta-hexosaminidase"/>
    <property type="match status" value="1"/>
</dbReference>
<evidence type="ECO:0000256" key="7">
    <source>
        <dbReference type="PIRNR" id="PIRNR001093"/>
    </source>
</evidence>
<dbReference type="Gene3D" id="3.30.379.10">
    <property type="entry name" value="Chitobiase/beta-hexosaminidase domain 2-like"/>
    <property type="match status" value="1"/>
</dbReference>
<dbReference type="SUPFAM" id="SSF51445">
    <property type="entry name" value="(Trans)glycosidases"/>
    <property type="match status" value="1"/>
</dbReference>
<evidence type="ECO:0000256" key="9">
    <source>
        <dbReference type="SAM" id="SignalP"/>
    </source>
</evidence>
<dbReference type="Pfam" id="PF14845">
    <property type="entry name" value="Glycohydro_20b2"/>
    <property type="match status" value="1"/>
</dbReference>
<reference evidence="12" key="1">
    <citation type="journal article" date="2020" name="Stud. Mycol.">
        <title>101 Dothideomycetes genomes: a test case for predicting lifestyles and emergence of pathogens.</title>
        <authorList>
            <person name="Haridas S."/>
            <person name="Albert R."/>
            <person name="Binder M."/>
            <person name="Bloem J."/>
            <person name="Labutti K."/>
            <person name="Salamov A."/>
            <person name="Andreopoulos B."/>
            <person name="Baker S."/>
            <person name="Barry K."/>
            <person name="Bills G."/>
            <person name="Bluhm B."/>
            <person name="Cannon C."/>
            <person name="Castanera R."/>
            <person name="Culley D."/>
            <person name="Daum C."/>
            <person name="Ezra D."/>
            <person name="Gonzalez J."/>
            <person name="Henrissat B."/>
            <person name="Kuo A."/>
            <person name="Liang C."/>
            <person name="Lipzen A."/>
            <person name="Lutzoni F."/>
            <person name="Magnuson J."/>
            <person name="Mondo S."/>
            <person name="Nolan M."/>
            <person name="Ohm R."/>
            <person name="Pangilinan J."/>
            <person name="Park H.-J."/>
            <person name="Ramirez L."/>
            <person name="Alfaro M."/>
            <person name="Sun H."/>
            <person name="Tritt A."/>
            <person name="Yoshinaga Y."/>
            <person name="Zwiers L.-H."/>
            <person name="Turgeon B."/>
            <person name="Goodwin S."/>
            <person name="Spatafora J."/>
            <person name="Crous P."/>
            <person name="Grigoriev I."/>
        </authorList>
    </citation>
    <scope>NUCLEOTIDE SEQUENCE</scope>
    <source>
        <strain evidence="12">CBS 122368</strain>
    </source>
</reference>
<keyword evidence="6 7" id="KW-0326">Glycosidase</keyword>
<evidence type="ECO:0000256" key="6">
    <source>
        <dbReference type="ARBA" id="ARBA00023295"/>
    </source>
</evidence>
<evidence type="ECO:0000256" key="2">
    <source>
        <dbReference type="ARBA" id="ARBA00006285"/>
    </source>
</evidence>